<dbReference type="EMBL" id="LMBR01000091">
    <property type="protein sequence ID" value="KUL30477.1"/>
    <property type="molecule type" value="Genomic_DNA"/>
</dbReference>
<organism evidence="1 2">
    <name type="scientific">Chlorobium limicola</name>
    <dbReference type="NCBI Taxonomy" id="1092"/>
    <lineage>
        <taxon>Bacteria</taxon>
        <taxon>Pseudomonadati</taxon>
        <taxon>Chlorobiota</taxon>
        <taxon>Chlorobiia</taxon>
        <taxon>Chlorobiales</taxon>
        <taxon>Chlorobiaceae</taxon>
        <taxon>Chlorobium/Pelodictyon group</taxon>
        <taxon>Chlorobium</taxon>
    </lineage>
</organism>
<dbReference type="InterPro" id="IPR007838">
    <property type="entry name" value="Cell_div_ZapA-like"/>
</dbReference>
<evidence type="ECO:0000313" key="1">
    <source>
        <dbReference type="EMBL" id="KUL30477.1"/>
    </source>
</evidence>
<evidence type="ECO:0000313" key="2">
    <source>
        <dbReference type="Proteomes" id="UP000053937"/>
    </source>
</evidence>
<sequence>MEKIDVNVYGDSYPLRVERRELTEKAAEDVDRIMRLFAEKAPSFEPAKLAVLSAISFAEKKIELEEELALLSQKISRLNVFIGQNLEE</sequence>
<protein>
    <recommendedName>
        <fullName evidence="3">Cell division protein ZapA</fullName>
    </recommendedName>
</protein>
<accession>A0A117MQM5</accession>
<reference evidence="1 2" key="1">
    <citation type="submission" date="2015-10" db="EMBL/GenBank/DDBJ databases">
        <title>Draft Genome Sequence of Chlorobium limicola strain Frasassi Growing under Artificial Lighting in the Frasassi Cave System.</title>
        <authorList>
            <person name="Mansor M."/>
            <person name="Macalady J."/>
        </authorList>
    </citation>
    <scope>NUCLEOTIDE SEQUENCE [LARGE SCALE GENOMIC DNA]</scope>
    <source>
        <strain evidence="1 2">Frasassi</strain>
    </source>
</reference>
<evidence type="ECO:0008006" key="3">
    <source>
        <dbReference type="Google" id="ProtNLM"/>
    </source>
</evidence>
<dbReference type="RefSeq" id="WP_059138734.1">
    <property type="nucleotide sequence ID" value="NZ_LMBR01000091.1"/>
</dbReference>
<dbReference type="InterPro" id="IPR036192">
    <property type="entry name" value="Cell_div_ZapA-like_sf"/>
</dbReference>
<keyword evidence="2" id="KW-1185">Reference proteome</keyword>
<gene>
    <name evidence="1" type="ORF">ASB62_04000</name>
</gene>
<proteinExistence type="predicted"/>
<dbReference type="Proteomes" id="UP000053937">
    <property type="component" value="Unassembled WGS sequence"/>
</dbReference>
<name>A0A117MQM5_CHLLI</name>
<dbReference type="SUPFAM" id="SSF102829">
    <property type="entry name" value="Cell division protein ZapA-like"/>
    <property type="match status" value="1"/>
</dbReference>
<dbReference type="AlphaFoldDB" id="A0A117MQM5"/>
<dbReference type="Pfam" id="PF05164">
    <property type="entry name" value="ZapA"/>
    <property type="match status" value="1"/>
</dbReference>
<comment type="caution">
    <text evidence="1">The sequence shown here is derived from an EMBL/GenBank/DDBJ whole genome shotgun (WGS) entry which is preliminary data.</text>
</comment>
<dbReference type="OrthoDB" id="595328at2"/>